<evidence type="ECO:0000256" key="1">
    <source>
        <dbReference type="ARBA" id="ARBA00004123"/>
    </source>
</evidence>
<dbReference type="InterPro" id="IPR009057">
    <property type="entry name" value="Homeodomain-like_sf"/>
</dbReference>
<name>A0A834W560_9FABA</name>
<evidence type="ECO:0000259" key="8">
    <source>
        <dbReference type="PROSITE" id="PS51293"/>
    </source>
</evidence>
<comment type="subcellular location">
    <subcellularLocation>
        <location evidence="1">Nucleus</location>
    </subcellularLocation>
</comment>
<evidence type="ECO:0000256" key="2">
    <source>
        <dbReference type="ARBA" id="ARBA00023015"/>
    </source>
</evidence>
<feature type="domain" description="Myb-like" evidence="7">
    <location>
        <begin position="92"/>
        <end position="144"/>
    </location>
</feature>
<dbReference type="SMART" id="SM00717">
    <property type="entry name" value="SANT"/>
    <property type="match status" value="1"/>
</dbReference>
<dbReference type="EMBL" id="JAAIUW010000011">
    <property type="protein sequence ID" value="KAF7810080.1"/>
    <property type="molecule type" value="Genomic_DNA"/>
</dbReference>
<dbReference type="CDD" id="cd00167">
    <property type="entry name" value="SANT"/>
    <property type="match status" value="1"/>
</dbReference>
<comment type="caution">
    <text evidence="10">The sequence shown here is derived from an EMBL/GenBank/DDBJ whole genome shotgun (WGS) entry which is preliminary data.</text>
</comment>
<accession>A0A834W560</accession>
<evidence type="ECO:0000259" key="7">
    <source>
        <dbReference type="PROSITE" id="PS50090"/>
    </source>
</evidence>
<dbReference type="GO" id="GO:0009723">
    <property type="term" value="P:response to ethylene"/>
    <property type="evidence" value="ECO:0007669"/>
    <property type="project" value="TreeGrafter"/>
</dbReference>
<dbReference type="GO" id="GO:0003677">
    <property type="term" value="F:DNA binding"/>
    <property type="evidence" value="ECO:0007669"/>
    <property type="project" value="UniProtKB-KW"/>
</dbReference>
<proteinExistence type="predicted"/>
<dbReference type="NCBIfam" id="TIGR01557">
    <property type="entry name" value="myb_SHAQKYF"/>
    <property type="match status" value="1"/>
</dbReference>
<dbReference type="GO" id="GO:0009739">
    <property type="term" value="P:response to gibberellin"/>
    <property type="evidence" value="ECO:0007669"/>
    <property type="project" value="TreeGrafter"/>
</dbReference>
<evidence type="ECO:0000256" key="3">
    <source>
        <dbReference type="ARBA" id="ARBA00023125"/>
    </source>
</evidence>
<evidence type="ECO:0000256" key="4">
    <source>
        <dbReference type="ARBA" id="ARBA00023163"/>
    </source>
</evidence>
<dbReference type="InterPro" id="IPR017930">
    <property type="entry name" value="Myb_dom"/>
</dbReference>
<dbReference type="AlphaFoldDB" id="A0A834W560"/>
<dbReference type="Gene3D" id="1.10.10.60">
    <property type="entry name" value="Homeodomain-like"/>
    <property type="match status" value="1"/>
</dbReference>
<dbReference type="InterPro" id="IPR006447">
    <property type="entry name" value="Myb_dom_plants"/>
</dbReference>
<dbReference type="PROSITE" id="PS51294">
    <property type="entry name" value="HTH_MYB"/>
    <property type="match status" value="1"/>
</dbReference>
<feature type="compositionally biased region" description="Polar residues" evidence="6">
    <location>
        <begin position="8"/>
        <end position="18"/>
    </location>
</feature>
<dbReference type="OrthoDB" id="118550at2759"/>
<evidence type="ECO:0000259" key="9">
    <source>
        <dbReference type="PROSITE" id="PS51294"/>
    </source>
</evidence>
<feature type="compositionally biased region" description="Polar residues" evidence="6">
    <location>
        <begin position="53"/>
        <end position="63"/>
    </location>
</feature>
<dbReference type="FunFam" id="1.10.10.60:FF:000009">
    <property type="entry name" value="transcription factor MYB1R1"/>
    <property type="match status" value="1"/>
</dbReference>
<dbReference type="Proteomes" id="UP000634136">
    <property type="component" value="Unassembled WGS sequence"/>
</dbReference>
<keyword evidence="4" id="KW-0804">Transcription</keyword>
<protein>
    <submittedName>
        <fullName evidence="10">Transcription factor KUA1</fullName>
    </submittedName>
</protein>
<feature type="compositionally biased region" description="Low complexity" evidence="6">
    <location>
        <begin position="225"/>
        <end position="240"/>
    </location>
</feature>
<dbReference type="PANTHER" id="PTHR44191">
    <property type="entry name" value="TRANSCRIPTION FACTOR KUA1"/>
    <property type="match status" value="1"/>
</dbReference>
<evidence type="ECO:0000313" key="10">
    <source>
        <dbReference type="EMBL" id="KAF7810080.1"/>
    </source>
</evidence>
<dbReference type="PANTHER" id="PTHR44191:SF26">
    <property type="entry name" value="TRANSCRIPTION FACTOR KUA1"/>
    <property type="match status" value="1"/>
</dbReference>
<gene>
    <name evidence="10" type="ORF">G2W53_036823</name>
</gene>
<sequence length="348" mass="37418">MTRRCSHCSHNGHNSRTCPNRGVKLFGVRLTDGSIRKSASMGNLSHYAGSGSGSHQTGSNTPGSPGETPDHGAAADGYASEDFVPGSSSSSRERKKGVPWTEEEHRMFLLGLQKLGKGDWRGIARNYVISRTPTQVASHAQKYFIRQSNVSRRKRRSSLFDIAADESADTPMVPQEFLPTNQPKAEAEGSNPFPAPPPALEEECESMDSTTNSNDGESASMKPESSQPQSQSQSQSQPSSCPVLYPAYFSPVFPFPLPYWSGYMPDQPNKKEETHEVLKPTAVHSKSPINVDELVGMSKLSLGDSIADSAPSSLSLKLLKGPSRQSAFHATPPACGGSDMNGSVIHAV</sequence>
<dbReference type="SUPFAM" id="SSF46689">
    <property type="entry name" value="Homeodomain-like"/>
    <property type="match status" value="1"/>
</dbReference>
<feature type="region of interest" description="Disordered" evidence="6">
    <location>
        <begin position="41"/>
        <end position="101"/>
    </location>
</feature>
<feature type="region of interest" description="Disordered" evidence="6">
    <location>
        <begin position="1"/>
        <end position="21"/>
    </location>
</feature>
<reference evidence="10" key="1">
    <citation type="submission" date="2020-09" db="EMBL/GenBank/DDBJ databases">
        <title>Genome-Enabled Discovery of Anthraquinone Biosynthesis in Senna tora.</title>
        <authorList>
            <person name="Kang S.-H."/>
            <person name="Pandey R.P."/>
            <person name="Lee C.-M."/>
            <person name="Sim J.-S."/>
            <person name="Jeong J.-T."/>
            <person name="Choi B.-S."/>
            <person name="Jung M."/>
            <person name="Ginzburg D."/>
            <person name="Zhao K."/>
            <person name="Won S.Y."/>
            <person name="Oh T.-J."/>
            <person name="Yu Y."/>
            <person name="Kim N.-H."/>
            <person name="Lee O.R."/>
            <person name="Lee T.-H."/>
            <person name="Bashyal P."/>
            <person name="Kim T.-S."/>
            <person name="Lee W.-H."/>
            <person name="Kawkins C."/>
            <person name="Kim C.-K."/>
            <person name="Kim J.S."/>
            <person name="Ahn B.O."/>
            <person name="Rhee S.Y."/>
            <person name="Sohng J.K."/>
        </authorList>
    </citation>
    <scope>NUCLEOTIDE SEQUENCE</scope>
    <source>
        <tissue evidence="10">Leaf</tissue>
    </source>
</reference>
<evidence type="ECO:0000313" key="11">
    <source>
        <dbReference type="Proteomes" id="UP000634136"/>
    </source>
</evidence>
<dbReference type="PROSITE" id="PS51293">
    <property type="entry name" value="SANT"/>
    <property type="match status" value="1"/>
</dbReference>
<keyword evidence="5" id="KW-0539">Nucleus</keyword>
<feature type="compositionally biased region" description="Polar residues" evidence="6">
    <location>
        <begin position="207"/>
        <end position="217"/>
    </location>
</feature>
<dbReference type="InterPro" id="IPR017884">
    <property type="entry name" value="SANT_dom"/>
</dbReference>
<feature type="region of interest" description="Disordered" evidence="6">
    <location>
        <begin position="163"/>
        <end position="240"/>
    </location>
</feature>
<evidence type="ECO:0000256" key="5">
    <source>
        <dbReference type="ARBA" id="ARBA00023242"/>
    </source>
</evidence>
<dbReference type="Pfam" id="PF00249">
    <property type="entry name" value="Myb_DNA-binding"/>
    <property type="match status" value="1"/>
</dbReference>
<feature type="domain" description="SANT" evidence="8">
    <location>
        <begin position="100"/>
        <end position="148"/>
    </location>
</feature>
<evidence type="ECO:0000256" key="6">
    <source>
        <dbReference type="SAM" id="MobiDB-lite"/>
    </source>
</evidence>
<dbReference type="InterPro" id="IPR052245">
    <property type="entry name" value="Plant_Stress_Dev_TF"/>
</dbReference>
<organism evidence="10 11">
    <name type="scientific">Senna tora</name>
    <dbReference type="NCBI Taxonomy" id="362788"/>
    <lineage>
        <taxon>Eukaryota</taxon>
        <taxon>Viridiplantae</taxon>
        <taxon>Streptophyta</taxon>
        <taxon>Embryophyta</taxon>
        <taxon>Tracheophyta</taxon>
        <taxon>Spermatophyta</taxon>
        <taxon>Magnoliopsida</taxon>
        <taxon>eudicotyledons</taxon>
        <taxon>Gunneridae</taxon>
        <taxon>Pentapetalae</taxon>
        <taxon>rosids</taxon>
        <taxon>fabids</taxon>
        <taxon>Fabales</taxon>
        <taxon>Fabaceae</taxon>
        <taxon>Caesalpinioideae</taxon>
        <taxon>Cassia clade</taxon>
        <taxon>Senna</taxon>
    </lineage>
</organism>
<dbReference type="InterPro" id="IPR001005">
    <property type="entry name" value="SANT/Myb"/>
</dbReference>
<keyword evidence="2" id="KW-0805">Transcription regulation</keyword>
<dbReference type="GO" id="GO:0005634">
    <property type="term" value="C:nucleus"/>
    <property type="evidence" value="ECO:0007669"/>
    <property type="project" value="UniProtKB-SubCell"/>
</dbReference>
<feature type="domain" description="HTH myb-type" evidence="9">
    <location>
        <begin position="92"/>
        <end position="148"/>
    </location>
</feature>
<dbReference type="GO" id="GO:0006355">
    <property type="term" value="P:regulation of DNA-templated transcription"/>
    <property type="evidence" value="ECO:0007669"/>
    <property type="project" value="UniProtKB-ARBA"/>
</dbReference>
<dbReference type="PROSITE" id="PS50090">
    <property type="entry name" value="MYB_LIKE"/>
    <property type="match status" value="1"/>
</dbReference>
<keyword evidence="3" id="KW-0238">DNA-binding</keyword>
<keyword evidence="11" id="KW-1185">Reference proteome</keyword>